<evidence type="ECO:0000256" key="1">
    <source>
        <dbReference type="ARBA" id="ARBA00022670"/>
    </source>
</evidence>
<keyword evidence="7" id="KW-1133">Transmembrane helix</keyword>
<dbReference type="GO" id="GO:0006518">
    <property type="term" value="P:peptide metabolic process"/>
    <property type="evidence" value="ECO:0007669"/>
    <property type="project" value="TreeGrafter"/>
</dbReference>
<dbReference type="GO" id="GO:0006508">
    <property type="term" value="P:proteolysis"/>
    <property type="evidence" value="ECO:0007669"/>
    <property type="project" value="UniProtKB-KW"/>
</dbReference>
<dbReference type="GO" id="GO:0046872">
    <property type="term" value="F:metal ion binding"/>
    <property type="evidence" value="ECO:0007669"/>
    <property type="project" value="UniProtKB-UniRule"/>
</dbReference>
<evidence type="ECO:0000259" key="8">
    <source>
        <dbReference type="Pfam" id="PF01432"/>
    </source>
</evidence>
<dbReference type="Pfam" id="PF08439">
    <property type="entry name" value="Peptidase_M3_N"/>
    <property type="match status" value="1"/>
</dbReference>
<dbReference type="InterPro" id="IPR004438">
    <property type="entry name" value="Peptidase_M3B"/>
</dbReference>
<dbReference type="GO" id="GO:0004222">
    <property type="term" value="F:metalloendopeptidase activity"/>
    <property type="evidence" value="ECO:0007669"/>
    <property type="project" value="UniProtKB-UniRule"/>
</dbReference>
<dbReference type="Pfam" id="PF01432">
    <property type="entry name" value="Peptidase_M3"/>
    <property type="match status" value="1"/>
</dbReference>
<feature type="domain" description="Peptidase M3A/M3B catalytic" evidence="8">
    <location>
        <begin position="201"/>
        <end position="589"/>
    </location>
</feature>
<dbReference type="InterPro" id="IPR045090">
    <property type="entry name" value="Pept_M3A_M3B"/>
</dbReference>
<dbReference type="InterPro" id="IPR013647">
    <property type="entry name" value="OligopepF_N_dom"/>
</dbReference>
<keyword evidence="4 6" id="KW-0862">Zinc</keyword>
<keyword evidence="3 6" id="KW-0378">Hydrolase</keyword>
<dbReference type="Gene3D" id="1.10.1370.20">
    <property type="entry name" value="Oligoendopeptidase f, C-terminal domain"/>
    <property type="match status" value="1"/>
</dbReference>
<dbReference type="NCBIfam" id="TIGR00181">
    <property type="entry name" value="pepF"/>
    <property type="match status" value="1"/>
</dbReference>
<feature type="transmembrane region" description="Helical" evidence="7">
    <location>
        <begin position="520"/>
        <end position="540"/>
    </location>
</feature>
<evidence type="ECO:0000313" key="10">
    <source>
        <dbReference type="EMBL" id="AFX74319.1"/>
    </source>
</evidence>
<dbReference type="PANTHER" id="PTHR11804">
    <property type="entry name" value="PROTEASE M3 THIMET OLIGOPEPTIDASE-RELATED"/>
    <property type="match status" value="1"/>
</dbReference>
<dbReference type="InterPro" id="IPR042088">
    <property type="entry name" value="OligoPept_F_C"/>
</dbReference>
<dbReference type="EC" id="3.4.24.-" evidence="6"/>
<gene>
    <name evidence="10" type="ORF">MOS_395</name>
</gene>
<evidence type="ECO:0000256" key="3">
    <source>
        <dbReference type="ARBA" id="ARBA00022801"/>
    </source>
</evidence>
<evidence type="ECO:0000256" key="5">
    <source>
        <dbReference type="ARBA" id="ARBA00023049"/>
    </source>
</evidence>
<comment type="similarity">
    <text evidence="6">Belongs to the peptidase M3B family.</text>
</comment>
<dbReference type="SUPFAM" id="SSF55486">
    <property type="entry name" value="Metalloproteases ('zincins'), catalytic domain"/>
    <property type="match status" value="1"/>
</dbReference>
<dbReference type="PANTHER" id="PTHR11804:SF84">
    <property type="entry name" value="SACCHAROLYSIN"/>
    <property type="match status" value="1"/>
</dbReference>
<keyword evidence="2 6" id="KW-0479">Metal-binding</keyword>
<protein>
    <recommendedName>
        <fullName evidence="6">Oligopeptidase F</fullName>
        <ecNumber evidence="6">3.4.24.-</ecNumber>
    </recommendedName>
</protein>
<organism evidence="10 11">
    <name type="scientific">Mesomycoplasma hyorhinis SK76</name>
    <dbReference type="NCBI Taxonomy" id="1118964"/>
    <lineage>
        <taxon>Bacteria</taxon>
        <taxon>Bacillati</taxon>
        <taxon>Mycoplasmatota</taxon>
        <taxon>Mycoplasmoidales</taxon>
        <taxon>Metamycoplasmataceae</taxon>
        <taxon>Mesomycoplasma</taxon>
    </lineage>
</organism>
<feature type="domain" description="Oligopeptidase F N-terminal" evidence="9">
    <location>
        <begin position="119"/>
        <end position="180"/>
    </location>
</feature>
<accession>A0AAI8AMC9</accession>
<comment type="cofactor">
    <cofactor evidence="6">
        <name>Zn(2+)</name>
        <dbReference type="ChEBI" id="CHEBI:29105"/>
    </cofactor>
    <text evidence="6">Binds 1 zinc ion.</text>
</comment>
<name>A0AAI8AMC9_MESHY</name>
<dbReference type="AlphaFoldDB" id="A0AAI8AMC9"/>
<dbReference type="EMBL" id="CP003914">
    <property type="protein sequence ID" value="AFX74319.1"/>
    <property type="molecule type" value="Genomic_DNA"/>
</dbReference>
<evidence type="ECO:0000256" key="7">
    <source>
        <dbReference type="SAM" id="Phobius"/>
    </source>
</evidence>
<dbReference type="Gene3D" id="1.10.287.830">
    <property type="entry name" value="putative peptidase helix hairpin domain like"/>
    <property type="match status" value="1"/>
</dbReference>
<keyword evidence="5 6" id="KW-0482">Metalloprotease</keyword>
<evidence type="ECO:0000256" key="6">
    <source>
        <dbReference type="RuleBase" id="RU368091"/>
    </source>
</evidence>
<keyword evidence="7" id="KW-0812">Transmembrane</keyword>
<reference evidence="10 11" key="1">
    <citation type="journal article" date="2013" name="Genome Announc.">
        <title>Complete Genome Sequence of Mycoplasma hyorhinis Strain SK76.</title>
        <authorList>
            <person name="Goodison S."/>
            <person name="Urquidi V."/>
            <person name="Kumar D."/>
            <person name="Reyes L."/>
            <person name="Rosser C.J."/>
        </authorList>
    </citation>
    <scope>NUCLEOTIDE SEQUENCE [LARGE SCALE GENOMIC DNA]</scope>
    <source>
        <strain evidence="10 11">SK76</strain>
    </source>
</reference>
<dbReference type="GeneID" id="93248507"/>
<dbReference type="Proteomes" id="UP000009399">
    <property type="component" value="Chromosome"/>
</dbReference>
<proteinExistence type="inferred from homology"/>
<keyword evidence="1 6" id="KW-0645">Protease</keyword>
<sequence>MKTYKKYEDIPLKYRFDLEDLLENKSVEEHLKQIDIYKEQILAKKDTQFDSAKNFLEYTKVFEDFSIFTNKLHNYISNKLNTNLVDPLFNKYFGEFSYKISQFESQLGSVENLFFQNIDKVMSWKDNEEVKIYKKKIDFLIESKKHKLADEVEEYLSKTSFGNIELDSTFSILNNSETKFKSVKTRQQKSLPLTISTYSKLLKNKDEYVREQAYKNYLQGYLVHKETYSSLLYQHVKKISTEAKIRNYPSLVEYCIYPDKISKSLLEKLFKNVQANAKGVNKFRAAKKSFFKARFNKNLRPWDNLVPLVKIKQNYTVKEAQDFVLKAISPLGSEYKKVVTEAFEKRWVDYYNVNNKVSGAYSIGGTYGVNKKYILMNFDFSFNSVSTLAHELGHSMHSYYSDKSLPYAQASYPIFLAEIASIFNELMLNDYVISNTKDNKVKFSLLEEAISDFYQTVIKQTQWAQFEYELYNLVDQGVPINSYSEMEKVYVNVLNQYETNKQKHKLNQPQNIYSVIVPHFYYGYYVYKYAIGFIVANVFFQKYKEQGTKALEQYIAKFLSAGGSNWPALILKDAGVDLDDDKIYQQAFAVFNKNIEEYIKLGKKLFTSK</sequence>
<dbReference type="InterPro" id="IPR001567">
    <property type="entry name" value="Pept_M3A_M3B_dom"/>
</dbReference>
<evidence type="ECO:0000256" key="4">
    <source>
        <dbReference type="ARBA" id="ARBA00022833"/>
    </source>
</evidence>
<evidence type="ECO:0000313" key="11">
    <source>
        <dbReference type="Proteomes" id="UP000009399"/>
    </source>
</evidence>
<dbReference type="CDD" id="cd09608">
    <property type="entry name" value="M3B_PepF"/>
    <property type="match status" value="1"/>
</dbReference>
<keyword evidence="7" id="KW-0472">Membrane</keyword>
<comment type="function">
    <text evidence="6">Has oligopeptidase activity and degrades a variety of small bioactive peptides.</text>
</comment>
<dbReference type="RefSeq" id="WP_014335466.1">
    <property type="nucleotide sequence ID" value="NC_019552.1"/>
</dbReference>
<dbReference type="Gene3D" id="1.20.140.70">
    <property type="entry name" value="Oligopeptidase f, N-terminal domain"/>
    <property type="match status" value="1"/>
</dbReference>
<evidence type="ECO:0000259" key="9">
    <source>
        <dbReference type="Pfam" id="PF08439"/>
    </source>
</evidence>
<dbReference type="KEGG" id="mhs:MOS_395"/>
<evidence type="ECO:0000256" key="2">
    <source>
        <dbReference type="ARBA" id="ARBA00022723"/>
    </source>
</evidence>